<accession>A0A318TF73</accession>
<dbReference type="EC" id="3.1.-.-" evidence="5"/>
<dbReference type="RefSeq" id="WP_110748753.1">
    <property type="nucleotide sequence ID" value="NZ_QJTF01000002.1"/>
</dbReference>
<sequence>MFLDASAIVAVLARENDANYFATKIKNTEEAIYYSSLTVFEAVVSIARITSIRRNGNNSPTPPELIAEVQKDVEAFLDDIGAQDIAVSGLLYNKALEAARTFGRFVGHPARLNFGDCFAYACAKEHGLPLLFKGDDFSRTDIQPA</sequence>
<dbReference type="InterPro" id="IPR022907">
    <property type="entry name" value="VapC_family"/>
</dbReference>
<feature type="binding site" evidence="5">
    <location>
        <position position="4"/>
    </location>
    <ligand>
        <name>Mg(2+)</name>
        <dbReference type="ChEBI" id="CHEBI:18420"/>
    </ligand>
</feature>
<dbReference type="EMBL" id="QJTF01000002">
    <property type="protein sequence ID" value="PYE90173.1"/>
    <property type="molecule type" value="Genomic_DNA"/>
</dbReference>
<gene>
    <name evidence="5" type="primary">vapC</name>
    <name evidence="7" type="ORF">C7477_102263</name>
</gene>
<dbReference type="GO" id="GO:0016787">
    <property type="term" value="F:hydrolase activity"/>
    <property type="evidence" value="ECO:0007669"/>
    <property type="project" value="UniProtKB-KW"/>
</dbReference>
<dbReference type="GO" id="GO:0000287">
    <property type="term" value="F:magnesium ion binding"/>
    <property type="evidence" value="ECO:0007669"/>
    <property type="project" value="UniProtKB-UniRule"/>
</dbReference>
<dbReference type="Pfam" id="PF01850">
    <property type="entry name" value="PIN"/>
    <property type="match status" value="1"/>
</dbReference>
<comment type="function">
    <text evidence="5">Toxic component of a toxin-antitoxin (TA) system. An RNase.</text>
</comment>
<keyword evidence="5" id="KW-0460">Magnesium</keyword>
<feature type="domain" description="PIN" evidence="6">
    <location>
        <begin position="1"/>
        <end position="141"/>
    </location>
</feature>
<dbReference type="OrthoDB" id="32625at2"/>
<proteinExistence type="inferred from homology"/>
<evidence type="ECO:0000256" key="3">
    <source>
        <dbReference type="ARBA" id="ARBA00022723"/>
    </source>
</evidence>
<keyword evidence="5" id="KW-0800">Toxin</keyword>
<evidence type="ECO:0000313" key="7">
    <source>
        <dbReference type="EMBL" id="PYE90173.1"/>
    </source>
</evidence>
<keyword evidence="3 5" id="KW-0479">Metal-binding</keyword>
<dbReference type="GO" id="GO:0090729">
    <property type="term" value="F:toxin activity"/>
    <property type="evidence" value="ECO:0007669"/>
    <property type="project" value="UniProtKB-KW"/>
</dbReference>
<evidence type="ECO:0000256" key="4">
    <source>
        <dbReference type="ARBA" id="ARBA00022801"/>
    </source>
</evidence>
<evidence type="ECO:0000256" key="2">
    <source>
        <dbReference type="ARBA" id="ARBA00022722"/>
    </source>
</evidence>
<keyword evidence="4 5" id="KW-0378">Hydrolase</keyword>
<evidence type="ECO:0000256" key="1">
    <source>
        <dbReference type="ARBA" id="ARBA00022649"/>
    </source>
</evidence>
<comment type="caution">
    <text evidence="7">The sequence shown here is derived from an EMBL/GenBank/DDBJ whole genome shotgun (WGS) entry which is preliminary data.</text>
</comment>
<protein>
    <recommendedName>
        <fullName evidence="5">Ribonuclease VapC</fullName>
        <shortName evidence="5">RNase VapC</shortName>
        <ecNumber evidence="5">3.1.-.-</ecNumber>
    </recommendedName>
    <alternativeName>
        <fullName evidence="5">Toxin VapC</fullName>
    </alternativeName>
</protein>
<evidence type="ECO:0000313" key="8">
    <source>
        <dbReference type="Proteomes" id="UP000247454"/>
    </source>
</evidence>
<evidence type="ECO:0000256" key="5">
    <source>
        <dbReference type="HAMAP-Rule" id="MF_00265"/>
    </source>
</evidence>
<dbReference type="Proteomes" id="UP000247454">
    <property type="component" value="Unassembled WGS sequence"/>
</dbReference>
<dbReference type="InterPro" id="IPR002716">
    <property type="entry name" value="PIN_dom"/>
</dbReference>
<keyword evidence="8" id="KW-1185">Reference proteome</keyword>
<dbReference type="SUPFAM" id="SSF88723">
    <property type="entry name" value="PIN domain-like"/>
    <property type="match status" value="1"/>
</dbReference>
<keyword evidence="2 5" id="KW-0540">Nuclease</keyword>
<keyword evidence="1 5" id="KW-1277">Toxin-antitoxin system</keyword>
<dbReference type="InterPro" id="IPR029060">
    <property type="entry name" value="PIN-like_dom_sf"/>
</dbReference>
<dbReference type="Gene3D" id="3.40.50.1010">
    <property type="entry name" value="5'-nuclease"/>
    <property type="match status" value="1"/>
</dbReference>
<evidence type="ECO:0000259" key="6">
    <source>
        <dbReference type="Pfam" id="PF01850"/>
    </source>
</evidence>
<organism evidence="7 8">
    <name type="scientific">Phyllobacterium leguminum</name>
    <dbReference type="NCBI Taxonomy" id="314237"/>
    <lineage>
        <taxon>Bacteria</taxon>
        <taxon>Pseudomonadati</taxon>
        <taxon>Pseudomonadota</taxon>
        <taxon>Alphaproteobacteria</taxon>
        <taxon>Hyphomicrobiales</taxon>
        <taxon>Phyllobacteriaceae</taxon>
        <taxon>Phyllobacterium</taxon>
    </lineage>
</organism>
<dbReference type="HAMAP" id="MF_00265">
    <property type="entry name" value="VapC_Nob1"/>
    <property type="match status" value="1"/>
</dbReference>
<feature type="binding site" evidence="5">
    <location>
        <position position="116"/>
    </location>
    <ligand>
        <name>Mg(2+)</name>
        <dbReference type="ChEBI" id="CHEBI:18420"/>
    </ligand>
</feature>
<comment type="cofactor">
    <cofactor evidence="5">
        <name>Mg(2+)</name>
        <dbReference type="ChEBI" id="CHEBI:18420"/>
    </cofactor>
</comment>
<dbReference type="GO" id="GO:0004540">
    <property type="term" value="F:RNA nuclease activity"/>
    <property type="evidence" value="ECO:0007669"/>
    <property type="project" value="InterPro"/>
</dbReference>
<dbReference type="CDD" id="cd09871">
    <property type="entry name" value="PIN_MtVapC28-VapC30-like"/>
    <property type="match status" value="1"/>
</dbReference>
<comment type="similarity">
    <text evidence="5">Belongs to the PINc/VapC protein family.</text>
</comment>
<name>A0A318TF73_9HYPH</name>
<reference evidence="7 8" key="1">
    <citation type="submission" date="2018-06" db="EMBL/GenBank/DDBJ databases">
        <title>Genomic Encyclopedia of Type Strains, Phase III (KMG-III): the genomes of soil and plant-associated and newly described type strains.</title>
        <authorList>
            <person name="Whitman W."/>
        </authorList>
    </citation>
    <scope>NUCLEOTIDE SEQUENCE [LARGE SCALE GENOMIC DNA]</scope>
    <source>
        <strain evidence="7 8">ORS 1419</strain>
    </source>
</reference>
<dbReference type="AlphaFoldDB" id="A0A318TF73"/>